<evidence type="ECO:0000259" key="7">
    <source>
        <dbReference type="Pfam" id="PF06398"/>
    </source>
</evidence>
<dbReference type="STRING" id="763406.A0A1E3NGB4"/>
<keyword evidence="2 6" id="KW-0812">Transmembrane</keyword>
<evidence type="ECO:0000313" key="8">
    <source>
        <dbReference type="EMBL" id="ODQ45152.1"/>
    </source>
</evidence>
<dbReference type="OrthoDB" id="3993429at2759"/>
<feature type="transmembrane region" description="Helical" evidence="6">
    <location>
        <begin position="160"/>
        <end position="183"/>
    </location>
</feature>
<dbReference type="Pfam" id="PF06398">
    <property type="entry name" value="Pex24p"/>
    <property type="match status" value="1"/>
</dbReference>
<evidence type="ECO:0000256" key="6">
    <source>
        <dbReference type="SAM" id="Phobius"/>
    </source>
</evidence>
<proteinExistence type="predicted"/>
<keyword evidence="4 6" id="KW-0472">Membrane</keyword>
<dbReference type="InterPro" id="IPR052816">
    <property type="entry name" value="Peroxisomal_Membrane_PEX28-32"/>
</dbReference>
<evidence type="ECO:0000256" key="4">
    <source>
        <dbReference type="ARBA" id="ARBA00023136"/>
    </source>
</evidence>
<keyword evidence="3 6" id="KW-1133">Transmembrane helix</keyword>
<dbReference type="GeneID" id="30181311"/>
<evidence type="ECO:0000256" key="2">
    <source>
        <dbReference type="ARBA" id="ARBA00022692"/>
    </source>
</evidence>
<evidence type="ECO:0000256" key="3">
    <source>
        <dbReference type="ARBA" id="ARBA00022989"/>
    </source>
</evidence>
<dbReference type="GO" id="GO:0007031">
    <property type="term" value="P:peroxisome organization"/>
    <property type="evidence" value="ECO:0007669"/>
    <property type="project" value="TreeGrafter"/>
</dbReference>
<feature type="region of interest" description="Disordered" evidence="5">
    <location>
        <begin position="86"/>
        <end position="113"/>
    </location>
</feature>
<protein>
    <recommendedName>
        <fullName evidence="7">TECPR1-like DysF domain-containing protein</fullName>
    </recommendedName>
</protein>
<accession>A0A1E3NGB4</accession>
<dbReference type="RefSeq" id="XP_019016265.1">
    <property type="nucleotide sequence ID" value="XM_019164624.1"/>
</dbReference>
<feature type="domain" description="TECPR1-like DysF" evidence="7">
    <location>
        <begin position="116"/>
        <end position="602"/>
    </location>
</feature>
<feature type="region of interest" description="Disordered" evidence="5">
    <location>
        <begin position="1"/>
        <end position="21"/>
    </location>
</feature>
<evidence type="ECO:0000256" key="5">
    <source>
        <dbReference type="SAM" id="MobiDB-lite"/>
    </source>
</evidence>
<dbReference type="GO" id="GO:0005778">
    <property type="term" value="C:peroxisomal membrane"/>
    <property type="evidence" value="ECO:0007669"/>
    <property type="project" value="UniProtKB-ARBA"/>
</dbReference>
<dbReference type="PANTHER" id="PTHR28304">
    <property type="entry name" value="PEROXISOMAL MEMBRANE PROTEIN PEX29"/>
    <property type="match status" value="1"/>
</dbReference>
<dbReference type="AlphaFoldDB" id="A0A1E3NGB4"/>
<reference evidence="8 9" key="1">
    <citation type="journal article" date="2016" name="Proc. Natl. Acad. Sci. U.S.A.">
        <title>Comparative genomics of biotechnologically important yeasts.</title>
        <authorList>
            <person name="Riley R."/>
            <person name="Haridas S."/>
            <person name="Wolfe K.H."/>
            <person name="Lopes M.R."/>
            <person name="Hittinger C.T."/>
            <person name="Goeker M."/>
            <person name="Salamov A.A."/>
            <person name="Wisecaver J.H."/>
            <person name="Long T.M."/>
            <person name="Calvey C.H."/>
            <person name="Aerts A.L."/>
            <person name="Barry K.W."/>
            <person name="Choi C."/>
            <person name="Clum A."/>
            <person name="Coughlan A.Y."/>
            <person name="Deshpande S."/>
            <person name="Douglass A.P."/>
            <person name="Hanson S.J."/>
            <person name="Klenk H.-P."/>
            <person name="LaButti K.M."/>
            <person name="Lapidus A."/>
            <person name="Lindquist E.A."/>
            <person name="Lipzen A.M."/>
            <person name="Meier-Kolthoff J.P."/>
            <person name="Ohm R.A."/>
            <person name="Otillar R.P."/>
            <person name="Pangilinan J.L."/>
            <person name="Peng Y."/>
            <person name="Rokas A."/>
            <person name="Rosa C.A."/>
            <person name="Scheuner C."/>
            <person name="Sibirny A.A."/>
            <person name="Slot J.C."/>
            <person name="Stielow J.B."/>
            <person name="Sun H."/>
            <person name="Kurtzman C.P."/>
            <person name="Blackwell M."/>
            <person name="Grigoriev I.V."/>
            <person name="Jeffries T.W."/>
        </authorList>
    </citation>
    <scope>NUCLEOTIDE SEQUENCE [LARGE SCALE GENOMIC DNA]</scope>
    <source>
        <strain evidence="8 9">NRRL Y-2026</strain>
    </source>
</reference>
<dbReference type="InterPro" id="IPR010482">
    <property type="entry name" value="TECPR1-like_DysF"/>
</dbReference>
<keyword evidence="9" id="KW-1185">Reference proteome</keyword>
<feature type="compositionally biased region" description="Polar residues" evidence="5">
    <location>
        <begin position="86"/>
        <end position="106"/>
    </location>
</feature>
<dbReference type="PANTHER" id="PTHR28304:SF1">
    <property type="entry name" value="PEROXISOMAL MEMBRANE PROTEIN PEX28"/>
    <property type="match status" value="1"/>
</dbReference>
<feature type="transmembrane region" description="Helical" evidence="6">
    <location>
        <begin position="372"/>
        <end position="392"/>
    </location>
</feature>
<name>A0A1E3NGB4_9ASCO</name>
<dbReference type="EMBL" id="KV454005">
    <property type="protein sequence ID" value="ODQ45152.1"/>
    <property type="molecule type" value="Genomic_DNA"/>
</dbReference>
<evidence type="ECO:0000313" key="9">
    <source>
        <dbReference type="Proteomes" id="UP000094455"/>
    </source>
</evidence>
<comment type="subcellular location">
    <subcellularLocation>
        <location evidence="1">Membrane</location>
        <topology evidence="1">Multi-pass membrane protein</topology>
    </subcellularLocation>
</comment>
<dbReference type="Proteomes" id="UP000094455">
    <property type="component" value="Unassembled WGS sequence"/>
</dbReference>
<gene>
    <name evidence="8" type="ORF">PICMEDRAFT_73930</name>
</gene>
<organism evidence="8 9">
    <name type="scientific">Pichia membranifaciens NRRL Y-2026</name>
    <dbReference type="NCBI Taxonomy" id="763406"/>
    <lineage>
        <taxon>Eukaryota</taxon>
        <taxon>Fungi</taxon>
        <taxon>Dikarya</taxon>
        <taxon>Ascomycota</taxon>
        <taxon>Saccharomycotina</taxon>
        <taxon>Pichiomycetes</taxon>
        <taxon>Pichiales</taxon>
        <taxon>Pichiaceae</taxon>
        <taxon>Pichia</taxon>
    </lineage>
</organism>
<sequence length="608" mass="70438">MPKVEDLMGRSVSINSGPNEIETSKKKNQLVRLMLKFAISVMMQGEPNIDLLLTDSDSYNGISSEKRKRRGHFIDCFFNETLFSSSQPQTNDTEMSTLQVKSNENKSSTRKKKQTLSLRQIAINFHLLSKRLHVITSFMQNAAGVVNWERNDKTLAILLLYTWACIHPHFFLIYPIILLIYYISGKYLTKHPVVEKPSMYVMNEEYSNHWDNGLGPRLKNTRANSVHGIFGFLWEVDDKKNKDSELRQSYGTQVLGNGRPFSATMSGDEDELDFQTVDDMLTFIEEAVANENNEPHLLLRRQLKKKSLVDDATKVNVEIEPKGGQIFYRNFIMKTLFDIQIQTTQILDHFDNIQLAVAENCEFIDEKESTLLLFKLFLIVSIGCILGSYIPWKTIFIASVWVGICMNHPKRKVLIDKIMGPTTEFDNINQNGEKGSDHDTNEAQVGLFSVDNVVINEPVFAREVQIFELQQQDIMNPNDYVPLGFTTCVFCISEDIRLQRRKPACANDIGDVIPPLKHEKDEAYSGNQINKENRGNDKFRYDNRKKKSVLYWDYISGETWRLSDTKWVNNVRSSQELYVRPCEDEGWVYDITGEFRRRRWVRRIFQHV</sequence>
<evidence type="ECO:0000256" key="1">
    <source>
        <dbReference type="ARBA" id="ARBA00004141"/>
    </source>
</evidence>